<protein>
    <submittedName>
        <fullName evidence="1">Uncharacterized protein</fullName>
    </submittedName>
</protein>
<sequence length="91" mass="10495">MSISKDWEFVKVVTDGEPFFINGVGIWENEWKNTDQSIYILDPVYHRPYTLPIYEISADGKTITFAATEFSNCVWGVYIPVASHYVIGYIH</sequence>
<dbReference type="EMBL" id="SAYW01000006">
    <property type="protein sequence ID" value="RWU05006.1"/>
    <property type="molecule type" value="Genomic_DNA"/>
</dbReference>
<dbReference type="OrthoDB" id="1263065at2"/>
<evidence type="ECO:0000313" key="2">
    <source>
        <dbReference type="Proteomes" id="UP000284120"/>
    </source>
</evidence>
<keyword evidence="2" id="KW-1185">Reference proteome</keyword>
<dbReference type="AlphaFoldDB" id="A0A3S3R4S0"/>
<dbReference type="RefSeq" id="WP_113648754.1">
    <property type="nucleotide sequence ID" value="NZ_QMHN01000006.1"/>
</dbReference>
<proteinExistence type="predicted"/>
<accession>A0A3S3R4S0</accession>
<comment type="caution">
    <text evidence="1">The sequence shown here is derived from an EMBL/GenBank/DDBJ whole genome shotgun (WGS) entry which is preliminary data.</text>
</comment>
<gene>
    <name evidence="1" type="ORF">DPV69_17745</name>
</gene>
<dbReference type="Proteomes" id="UP000284120">
    <property type="component" value="Unassembled WGS sequence"/>
</dbReference>
<reference evidence="1 2" key="1">
    <citation type="submission" date="2018-06" db="EMBL/GenBank/DDBJ databases">
        <title>Pedobacter endophyticus sp. nov., an endophytic bacterium isolated from a leaf of Triticum aestivum.</title>
        <authorList>
            <person name="Zhang L."/>
        </authorList>
    </citation>
    <scope>NUCLEOTIDE SEQUENCE [LARGE SCALE GENOMIC DNA]</scope>
    <source>
        <strain evidence="1 2">CM134L-2</strain>
    </source>
</reference>
<name>A0A3S3R4S0_9SPHI</name>
<organism evidence="1 2">
    <name type="scientific">Pedobacter chitinilyticus</name>
    <dbReference type="NCBI Taxonomy" id="2233776"/>
    <lineage>
        <taxon>Bacteria</taxon>
        <taxon>Pseudomonadati</taxon>
        <taxon>Bacteroidota</taxon>
        <taxon>Sphingobacteriia</taxon>
        <taxon>Sphingobacteriales</taxon>
        <taxon>Sphingobacteriaceae</taxon>
        <taxon>Pedobacter</taxon>
    </lineage>
</organism>
<evidence type="ECO:0000313" key="1">
    <source>
        <dbReference type="EMBL" id="RWU05006.1"/>
    </source>
</evidence>